<feature type="non-terminal residue" evidence="9">
    <location>
        <position position="1"/>
    </location>
</feature>
<evidence type="ECO:0000256" key="6">
    <source>
        <dbReference type="ARBA" id="ARBA00023136"/>
    </source>
</evidence>
<dbReference type="EMBL" id="AUZZ01002675">
    <property type="protein sequence ID" value="EQD59395.1"/>
    <property type="molecule type" value="Genomic_DNA"/>
</dbReference>
<reference evidence="9" key="1">
    <citation type="submission" date="2013-08" db="EMBL/GenBank/DDBJ databases">
        <authorList>
            <person name="Mendez C."/>
            <person name="Richter M."/>
            <person name="Ferrer M."/>
            <person name="Sanchez J."/>
        </authorList>
    </citation>
    <scope>NUCLEOTIDE SEQUENCE</scope>
</reference>
<dbReference type="InterPro" id="IPR035906">
    <property type="entry name" value="MetI-like_sf"/>
</dbReference>
<keyword evidence="2" id="KW-0813">Transport</keyword>
<dbReference type="InterPro" id="IPR000515">
    <property type="entry name" value="MetI-like"/>
</dbReference>
<proteinExistence type="predicted"/>
<sequence length="89" mass="10157">HITLPMLGPTLMTVGLLTMVGYFQLFAEPYVMTQGGPLQSTLSVLYLLYEQGFNWWNLGFASAIAFVLFVFTMIATWVLMRFGRRKGWV</sequence>
<reference evidence="9" key="2">
    <citation type="journal article" date="2014" name="ISME J.">
        <title>Microbial stratification in low pH oxic and suboxic macroscopic growths along an acid mine drainage.</title>
        <authorList>
            <person name="Mendez-Garcia C."/>
            <person name="Mesa V."/>
            <person name="Sprenger R.R."/>
            <person name="Richter M."/>
            <person name="Diez M.S."/>
            <person name="Solano J."/>
            <person name="Bargiela R."/>
            <person name="Golyshina O.V."/>
            <person name="Manteca A."/>
            <person name="Ramos J.L."/>
            <person name="Gallego J.R."/>
            <person name="Llorente I."/>
            <person name="Martins Dos Santos V.A."/>
            <person name="Jensen O.N."/>
            <person name="Pelaez A.I."/>
            <person name="Sanchez J."/>
            <person name="Ferrer M."/>
        </authorList>
    </citation>
    <scope>NUCLEOTIDE SEQUENCE</scope>
</reference>
<keyword evidence="6 7" id="KW-0472">Membrane</keyword>
<evidence type="ECO:0000313" key="9">
    <source>
        <dbReference type="EMBL" id="EQD59395.1"/>
    </source>
</evidence>
<dbReference type="PROSITE" id="PS50928">
    <property type="entry name" value="ABC_TM1"/>
    <property type="match status" value="1"/>
</dbReference>
<dbReference type="GO" id="GO:0055085">
    <property type="term" value="P:transmembrane transport"/>
    <property type="evidence" value="ECO:0007669"/>
    <property type="project" value="InterPro"/>
</dbReference>
<organism evidence="9">
    <name type="scientific">mine drainage metagenome</name>
    <dbReference type="NCBI Taxonomy" id="410659"/>
    <lineage>
        <taxon>unclassified sequences</taxon>
        <taxon>metagenomes</taxon>
        <taxon>ecological metagenomes</taxon>
    </lineage>
</organism>
<dbReference type="PANTHER" id="PTHR30193:SF37">
    <property type="entry name" value="INNER MEMBRANE ABC TRANSPORTER PERMEASE PROTEIN YCJO"/>
    <property type="match status" value="1"/>
</dbReference>
<dbReference type="SUPFAM" id="SSF161098">
    <property type="entry name" value="MetI-like"/>
    <property type="match status" value="1"/>
</dbReference>
<comment type="subcellular location">
    <subcellularLocation>
        <location evidence="1">Cell membrane</location>
        <topology evidence="1">Multi-pass membrane protein</topology>
    </subcellularLocation>
</comment>
<name>T1BZL9_9ZZZZ</name>
<dbReference type="GO" id="GO:0005886">
    <property type="term" value="C:plasma membrane"/>
    <property type="evidence" value="ECO:0007669"/>
    <property type="project" value="UniProtKB-SubCell"/>
</dbReference>
<dbReference type="Gene3D" id="1.10.3720.10">
    <property type="entry name" value="MetI-like"/>
    <property type="match status" value="1"/>
</dbReference>
<accession>T1BZL9</accession>
<evidence type="ECO:0000256" key="5">
    <source>
        <dbReference type="ARBA" id="ARBA00022989"/>
    </source>
</evidence>
<gene>
    <name evidence="9" type="ORF">B2A_04009</name>
</gene>
<evidence type="ECO:0000256" key="1">
    <source>
        <dbReference type="ARBA" id="ARBA00004651"/>
    </source>
</evidence>
<evidence type="ECO:0000256" key="4">
    <source>
        <dbReference type="ARBA" id="ARBA00022692"/>
    </source>
</evidence>
<feature type="domain" description="ABC transmembrane type-1" evidence="8">
    <location>
        <begin position="1"/>
        <end position="79"/>
    </location>
</feature>
<evidence type="ECO:0000256" key="2">
    <source>
        <dbReference type="ARBA" id="ARBA00022448"/>
    </source>
</evidence>
<keyword evidence="5 7" id="KW-1133">Transmembrane helix</keyword>
<evidence type="ECO:0000256" key="7">
    <source>
        <dbReference type="SAM" id="Phobius"/>
    </source>
</evidence>
<comment type="caution">
    <text evidence="9">The sequence shown here is derived from an EMBL/GenBank/DDBJ whole genome shotgun (WGS) entry which is preliminary data.</text>
</comment>
<feature type="transmembrane region" description="Helical" evidence="7">
    <location>
        <begin position="6"/>
        <end position="23"/>
    </location>
</feature>
<protein>
    <submittedName>
        <fullName evidence="9">Abc transporter sugar permease protein</fullName>
    </submittedName>
</protein>
<keyword evidence="4 7" id="KW-0812">Transmembrane</keyword>
<keyword evidence="3" id="KW-1003">Cell membrane</keyword>
<evidence type="ECO:0000259" key="8">
    <source>
        <dbReference type="PROSITE" id="PS50928"/>
    </source>
</evidence>
<dbReference type="InterPro" id="IPR051393">
    <property type="entry name" value="ABC_transporter_permease"/>
</dbReference>
<evidence type="ECO:0000256" key="3">
    <source>
        <dbReference type="ARBA" id="ARBA00022475"/>
    </source>
</evidence>
<dbReference type="AlphaFoldDB" id="T1BZL9"/>
<feature type="transmembrane region" description="Helical" evidence="7">
    <location>
        <begin position="55"/>
        <end position="80"/>
    </location>
</feature>
<dbReference type="PANTHER" id="PTHR30193">
    <property type="entry name" value="ABC TRANSPORTER PERMEASE PROTEIN"/>
    <property type="match status" value="1"/>
</dbReference>